<feature type="transmembrane region" description="Helical" evidence="1">
    <location>
        <begin position="20"/>
        <end position="38"/>
    </location>
</feature>
<keyword evidence="1" id="KW-0812">Transmembrane</keyword>
<sequence>MKKLLQIFGAAWGAKKIGGGSCGCIGTIVVFVILYWLLGNVFEMF</sequence>
<protein>
    <submittedName>
        <fullName evidence="2">Uncharacterized protein</fullName>
    </submittedName>
</protein>
<dbReference type="EMBL" id="JBHMFC010000049">
    <property type="protein sequence ID" value="MFB9057161.1"/>
    <property type="molecule type" value="Genomic_DNA"/>
</dbReference>
<comment type="caution">
    <text evidence="2">The sequence shown here is derived from an EMBL/GenBank/DDBJ whole genome shotgun (WGS) entry which is preliminary data.</text>
</comment>
<proteinExistence type="predicted"/>
<organism evidence="2 3">
    <name type="scientific">Mariniflexile ostreae</name>
    <dbReference type="NCBI Taxonomy" id="1520892"/>
    <lineage>
        <taxon>Bacteria</taxon>
        <taxon>Pseudomonadati</taxon>
        <taxon>Bacteroidota</taxon>
        <taxon>Flavobacteriia</taxon>
        <taxon>Flavobacteriales</taxon>
        <taxon>Flavobacteriaceae</taxon>
        <taxon>Mariniflexile</taxon>
    </lineage>
</organism>
<keyword evidence="3" id="KW-1185">Reference proteome</keyword>
<keyword evidence="1" id="KW-1133">Transmembrane helix</keyword>
<evidence type="ECO:0000256" key="1">
    <source>
        <dbReference type="SAM" id="Phobius"/>
    </source>
</evidence>
<dbReference type="Proteomes" id="UP001589585">
    <property type="component" value="Unassembled WGS sequence"/>
</dbReference>
<reference evidence="2 3" key="1">
    <citation type="submission" date="2024-09" db="EMBL/GenBank/DDBJ databases">
        <authorList>
            <person name="Sun Q."/>
            <person name="Mori K."/>
        </authorList>
    </citation>
    <scope>NUCLEOTIDE SEQUENCE [LARGE SCALE GENOMIC DNA]</scope>
    <source>
        <strain evidence="2 3">CECT 8622</strain>
    </source>
</reference>
<gene>
    <name evidence="2" type="ORF">ACFFU9_10450</name>
</gene>
<accession>A0ABV5FCJ2</accession>
<evidence type="ECO:0000313" key="2">
    <source>
        <dbReference type="EMBL" id="MFB9057161.1"/>
    </source>
</evidence>
<name>A0ABV5FCJ2_9FLAO</name>
<evidence type="ECO:0000313" key="3">
    <source>
        <dbReference type="Proteomes" id="UP001589585"/>
    </source>
</evidence>
<dbReference type="RefSeq" id="WP_379861383.1">
    <property type="nucleotide sequence ID" value="NZ_JBHMFC010000049.1"/>
</dbReference>
<keyword evidence="1" id="KW-0472">Membrane</keyword>